<dbReference type="InParanoid" id="F1Z463"/>
<protein>
    <submittedName>
        <fullName evidence="2">Uncharacterized membrane-anchored protein</fullName>
    </submittedName>
</protein>
<proteinExistence type="predicted"/>
<keyword evidence="3" id="KW-1185">Reference proteome</keyword>
<keyword evidence="1" id="KW-0472">Membrane</keyword>
<dbReference type="AlphaFoldDB" id="F1Z463"/>
<dbReference type="HOGENOM" id="CLU_035873_0_0_5"/>
<comment type="caution">
    <text evidence="2">The sequence shown here is derived from an EMBL/GenBank/DDBJ whole genome shotgun (WGS) entry which is preliminary data.</text>
</comment>
<name>F1Z463_9SPHN</name>
<feature type="transmembrane region" description="Helical" evidence="1">
    <location>
        <begin position="395"/>
        <end position="414"/>
    </location>
</feature>
<gene>
    <name evidence="2" type="ORF">Y88_2733</name>
</gene>
<sequence length="425" mass="47111">MRLNEHTLRRKVVGEMHLRRWPKISAPMQIIQVLRLVSREERAAERAMLHDLPQGGELAPFVNQRHAEGDLGEGLSFVWEQHSEACGITLFIRDPSADPSAALDWLERFPGQAIRATRMHIVADEAEAERVLPTMGFVESDLVSCHIGVTPGLLAAGLEPVRLWSDFRVGPEGLGVSLIAANGAIGNDLARLLQRFQELGNYRNLALMGLPVAQAHWPGLDAAEEALRQLATDVATPDKTDDALLESVSALSLDLISLTTETSYRMSATAAYAQLVEERLAGLAIRSIPGYPCLDDFTQRRLLPAIRTARAYTHRQDVLSARAAHFTSLLRTRVETRIENQNGRLLRSMERSSSLQLRLQQLVEGLSVVALSYYGLSLLGYMLKGAEHRFEFIPAAEIMGLLVPVVVISMWLGLHRMKAKVMGEH</sequence>
<dbReference type="eggNOG" id="COG4949">
    <property type="taxonomic scope" value="Bacteria"/>
</dbReference>
<keyword evidence="1" id="KW-1133">Transmembrane helix</keyword>
<dbReference type="InterPro" id="IPR021830">
    <property type="entry name" value="DUF3422"/>
</dbReference>
<evidence type="ECO:0000256" key="1">
    <source>
        <dbReference type="SAM" id="Phobius"/>
    </source>
</evidence>
<dbReference type="RefSeq" id="WP_008068220.1">
    <property type="nucleotide sequence ID" value="NZ_AQWK01000017.1"/>
</dbReference>
<organism evidence="2 3">
    <name type="scientific">Novosphingobium nitrogenifigens DSM 19370</name>
    <dbReference type="NCBI Taxonomy" id="983920"/>
    <lineage>
        <taxon>Bacteria</taxon>
        <taxon>Pseudomonadati</taxon>
        <taxon>Pseudomonadota</taxon>
        <taxon>Alphaproteobacteria</taxon>
        <taxon>Sphingomonadales</taxon>
        <taxon>Sphingomonadaceae</taxon>
        <taxon>Novosphingobium</taxon>
    </lineage>
</organism>
<evidence type="ECO:0000313" key="3">
    <source>
        <dbReference type="Proteomes" id="UP000004728"/>
    </source>
</evidence>
<accession>F1Z463</accession>
<dbReference type="EMBL" id="AEWJ01000017">
    <property type="protein sequence ID" value="EGD60620.1"/>
    <property type="molecule type" value="Genomic_DNA"/>
</dbReference>
<dbReference type="Proteomes" id="UP000004728">
    <property type="component" value="Unassembled WGS sequence"/>
</dbReference>
<dbReference type="Pfam" id="PF11902">
    <property type="entry name" value="DUF3422"/>
    <property type="match status" value="1"/>
</dbReference>
<keyword evidence="1" id="KW-0812">Transmembrane</keyword>
<evidence type="ECO:0000313" key="2">
    <source>
        <dbReference type="EMBL" id="EGD60620.1"/>
    </source>
</evidence>
<reference evidence="2 3" key="1">
    <citation type="journal article" date="2012" name="J. Bacteriol.">
        <title>Draft Genome Sequence of Novosphingobium nitrogenifigens Y88T.</title>
        <authorList>
            <person name="Strabala T.J."/>
            <person name="Macdonald L."/>
            <person name="Liu V."/>
            <person name="Smit A.M."/>
        </authorList>
    </citation>
    <scope>NUCLEOTIDE SEQUENCE [LARGE SCALE GENOMIC DNA]</scope>
    <source>
        <strain evidence="2 3">DSM 19370</strain>
    </source>
</reference>
<dbReference type="STRING" id="983920.Y88_2733"/>